<organism evidence="3 4">
    <name type="scientific">Pleuronectes platessa</name>
    <name type="common">European plaice</name>
    <dbReference type="NCBI Taxonomy" id="8262"/>
    <lineage>
        <taxon>Eukaryota</taxon>
        <taxon>Metazoa</taxon>
        <taxon>Chordata</taxon>
        <taxon>Craniata</taxon>
        <taxon>Vertebrata</taxon>
        <taxon>Euteleostomi</taxon>
        <taxon>Actinopterygii</taxon>
        <taxon>Neopterygii</taxon>
        <taxon>Teleostei</taxon>
        <taxon>Neoteleostei</taxon>
        <taxon>Acanthomorphata</taxon>
        <taxon>Carangaria</taxon>
        <taxon>Pleuronectiformes</taxon>
        <taxon>Pleuronectoidei</taxon>
        <taxon>Pleuronectidae</taxon>
        <taxon>Pleuronectes</taxon>
    </lineage>
</organism>
<feature type="compositionally biased region" description="Basic and acidic residues" evidence="2">
    <location>
        <begin position="10"/>
        <end position="33"/>
    </location>
</feature>
<proteinExistence type="predicted"/>
<evidence type="ECO:0000256" key="2">
    <source>
        <dbReference type="SAM" id="MobiDB-lite"/>
    </source>
</evidence>
<comment type="caution">
    <text evidence="3">The sequence shown here is derived from an EMBL/GenBank/DDBJ whole genome shotgun (WGS) entry which is preliminary data.</text>
</comment>
<feature type="coiled-coil region" evidence="1">
    <location>
        <begin position="89"/>
        <end position="116"/>
    </location>
</feature>
<dbReference type="EMBL" id="CADEAL010000218">
    <property type="protein sequence ID" value="CAB1416586.1"/>
    <property type="molecule type" value="Genomic_DNA"/>
</dbReference>
<protein>
    <submittedName>
        <fullName evidence="3">Uncharacterized protein</fullName>
    </submittedName>
</protein>
<evidence type="ECO:0000313" key="3">
    <source>
        <dbReference type="EMBL" id="CAB1416586.1"/>
    </source>
</evidence>
<keyword evidence="1" id="KW-0175">Coiled coil</keyword>
<dbReference type="Proteomes" id="UP001153269">
    <property type="component" value="Unassembled WGS sequence"/>
</dbReference>
<dbReference type="AlphaFoldDB" id="A0A9N7TP90"/>
<reference evidence="3" key="1">
    <citation type="submission" date="2020-03" db="EMBL/GenBank/DDBJ databases">
        <authorList>
            <person name="Weist P."/>
        </authorList>
    </citation>
    <scope>NUCLEOTIDE SEQUENCE</scope>
</reference>
<feature type="region of interest" description="Disordered" evidence="2">
    <location>
        <begin position="1"/>
        <end position="33"/>
    </location>
</feature>
<evidence type="ECO:0000256" key="1">
    <source>
        <dbReference type="SAM" id="Coils"/>
    </source>
</evidence>
<name>A0A9N7TP90_PLEPL</name>
<keyword evidence="4" id="KW-1185">Reference proteome</keyword>
<evidence type="ECO:0000313" key="4">
    <source>
        <dbReference type="Proteomes" id="UP001153269"/>
    </source>
</evidence>
<gene>
    <name evidence="3" type="ORF">PLEPLA_LOCUS4377</name>
</gene>
<sequence>MATCKSLEASLHKEPPQPETSWSREEKVEKENQALKEPVNRLKVAQRRLEDELTNKNHLIFSETKKRRTRTNTYTDCLATKERELKKSRAESLEKLSESESELESVERMWRREEQQLAAVKV</sequence>
<accession>A0A9N7TP90</accession>